<evidence type="ECO:0000313" key="1">
    <source>
        <dbReference type="EMBL" id="OAS88097.1"/>
    </source>
</evidence>
<dbReference type="EMBL" id="LWSG01000005">
    <property type="protein sequence ID" value="OAS88097.1"/>
    <property type="molecule type" value="Genomic_DNA"/>
</dbReference>
<dbReference type="OrthoDB" id="2860517at2"/>
<sequence length="60" mass="7016">MNEEELSLGPMIIIGHYINVKVYTTEELTEDQKLQKIREIHSKMVSALPRYQIDVDLDVK</sequence>
<organism evidence="1 2">
    <name type="scientific">Metabacillus litoralis</name>
    <dbReference type="NCBI Taxonomy" id="152268"/>
    <lineage>
        <taxon>Bacteria</taxon>
        <taxon>Bacillati</taxon>
        <taxon>Bacillota</taxon>
        <taxon>Bacilli</taxon>
        <taxon>Bacillales</taxon>
        <taxon>Bacillaceae</taxon>
        <taxon>Metabacillus</taxon>
    </lineage>
</organism>
<protein>
    <submittedName>
        <fullName evidence="1">Uncharacterized protein</fullName>
    </submittedName>
</protein>
<dbReference type="AlphaFoldDB" id="A0A179T226"/>
<dbReference type="RefSeq" id="WP_066328539.1">
    <property type="nucleotide sequence ID" value="NZ_LWSG01000005.1"/>
</dbReference>
<evidence type="ECO:0000313" key="2">
    <source>
        <dbReference type="Proteomes" id="UP000078534"/>
    </source>
</evidence>
<accession>A0A179T226</accession>
<comment type="caution">
    <text evidence="1">The sequence shown here is derived from an EMBL/GenBank/DDBJ whole genome shotgun (WGS) entry which is preliminary data.</text>
</comment>
<name>A0A179T226_9BACI</name>
<gene>
    <name evidence="1" type="ORF">A6K24_17110</name>
</gene>
<keyword evidence="2" id="KW-1185">Reference proteome</keyword>
<dbReference type="Proteomes" id="UP000078534">
    <property type="component" value="Unassembled WGS sequence"/>
</dbReference>
<reference evidence="2" key="1">
    <citation type="submission" date="2016-04" db="EMBL/GenBank/DDBJ databases">
        <authorList>
            <person name="Lyu Z."/>
            <person name="Lyu W."/>
        </authorList>
    </citation>
    <scope>NUCLEOTIDE SEQUENCE [LARGE SCALE GENOMIC DNA]</scope>
    <source>
        <strain evidence="2">C44</strain>
    </source>
</reference>
<proteinExistence type="predicted"/>